<accession>A0ABN8I426</accession>
<keyword evidence="3" id="KW-1185">Reference proteome</keyword>
<evidence type="ECO:0000313" key="2">
    <source>
        <dbReference type="EMBL" id="CAH2045134.1"/>
    </source>
</evidence>
<evidence type="ECO:0000313" key="3">
    <source>
        <dbReference type="Proteomes" id="UP000837857"/>
    </source>
</evidence>
<dbReference type="Proteomes" id="UP000837857">
    <property type="component" value="Chromosome 16"/>
</dbReference>
<feature type="non-terminal residue" evidence="2">
    <location>
        <position position="174"/>
    </location>
</feature>
<reference evidence="2" key="1">
    <citation type="submission" date="2022-03" db="EMBL/GenBank/DDBJ databases">
        <authorList>
            <person name="Martin H S."/>
        </authorList>
    </citation>
    <scope>NUCLEOTIDE SEQUENCE</scope>
</reference>
<organism evidence="2 3">
    <name type="scientific">Iphiclides podalirius</name>
    <name type="common">scarce swallowtail</name>
    <dbReference type="NCBI Taxonomy" id="110791"/>
    <lineage>
        <taxon>Eukaryota</taxon>
        <taxon>Metazoa</taxon>
        <taxon>Ecdysozoa</taxon>
        <taxon>Arthropoda</taxon>
        <taxon>Hexapoda</taxon>
        <taxon>Insecta</taxon>
        <taxon>Pterygota</taxon>
        <taxon>Neoptera</taxon>
        <taxon>Endopterygota</taxon>
        <taxon>Lepidoptera</taxon>
        <taxon>Glossata</taxon>
        <taxon>Ditrysia</taxon>
        <taxon>Papilionoidea</taxon>
        <taxon>Papilionidae</taxon>
        <taxon>Papilioninae</taxon>
        <taxon>Iphiclides</taxon>
    </lineage>
</organism>
<feature type="compositionally biased region" description="Basic and acidic residues" evidence="1">
    <location>
        <begin position="10"/>
        <end position="21"/>
    </location>
</feature>
<protein>
    <submittedName>
        <fullName evidence="2">Uncharacterized protein</fullName>
    </submittedName>
</protein>
<feature type="region of interest" description="Disordered" evidence="1">
    <location>
        <begin position="154"/>
        <end position="174"/>
    </location>
</feature>
<feature type="region of interest" description="Disordered" evidence="1">
    <location>
        <begin position="1"/>
        <end position="32"/>
    </location>
</feature>
<evidence type="ECO:0000256" key="1">
    <source>
        <dbReference type="SAM" id="MobiDB-lite"/>
    </source>
</evidence>
<sequence length="174" mass="19534">MLEDTNGIIKAEEKSKPKSETKLSPASHTSAMMRDNVEIEAELDNGNSDSQDLTDDFEGYVRRMDLDYISRQWNNYVQVFCTASDSRNIACRRKWKSRLFKGTCGSGDVHLNVNGKKIYDEQGCVSYGTNDARDEHILEGDNVTITGAQGALDGSSVEELEEEGTGRRKWKVKK</sequence>
<proteinExistence type="predicted"/>
<gene>
    <name evidence="2" type="ORF">IPOD504_LOCUS4951</name>
</gene>
<dbReference type="EMBL" id="OW152828">
    <property type="protein sequence ID" value="CAH2045134.1"/>
    <property type="molecule type" value="Genomic_DNA"/>
</dbReference>
<name>A0ABN8I426_9NEOP</name>